<organism evidence="7 8">
    <name type="scientific">Balnearium lithotrophicum</name>
    <dbReference type="NCBI Taxonomy" id="223788"/>
    <lineage>
        <taxon>Bacteria</taxon>
        <taxon>Pseudomonadati</taxon>
        <taxon>Aquificota</taxon>
        <taxon>Aquificia</taxon>
        <taxon>Desulfurobacteriales</taxon>
        <taxon>Desulfurobacteriaceae</taxon>
        <taxon>Balnearium</taxon>
    </lineage>
</organism>
<feature type="binding site" evidence="6">
    <location>
        <position position="145"/>
    </location>
    <ligand>
        <name>S-adenosyl-L-methionine</name>
        <dbReference type="ChEBI" id="CHEBI:59789"/>
    </ligand>
</feature>
<dbReference type="EC" id="2.1.1.-" evidence="6"/>
<protein>
    <recommendedName>
        <fullName evidence="6">Ribosomal protein L11 methyltransferase</fullName>
        <shortName evidence="6">L11 Mtase</shortName>
        <ecNumber evidence="6">2.1.1.-</ecNumber>
    </recommendedName>
</protein>
<dbReference type="PANTHER" id="PTHR43648">
    <property type="entry name" value="ELECTRON TRANSFER FLAVOPROTEIN BETA SUBUNIT LYSINE METHYLTRANSFERASE"/>
    <property type="match status" value="1"/>
</dbReference>
<dbReference type="GO" id="GO:0016279">
    <property type="term" value="F:protein-lysine N-methyltransferase activity"/>
    <property type="evidence" value="ECO:0007669"/>
    <property type="project" value="RHEA"/>
</dbReference>
<dbReference type="GO" id="GO:0005840">
    <property type="term" value="C:ribosome"/>
    <property type="evidence" value="ECO:0007669"/>
    <property type="project" value="UniProtKB-KW"/>
</dbReference>
<dbReference type="HAMAP" id="MF_00735">
    <property type="entry name" value="Methyltr_PrmA"/>
    <property type="match status" value="1"/>
</dbReference>
<evidence type="ECO:0000256" key="2">
    <source>
        <dbReference type="ARBA" id="ARBA00022490"/>
    </source>
</evidence>
<dbReference type="PIRSF" id="PIRSF000401">
    <property type="entry name" value="RPL11_MTase"/>
    <property type="match status" value="1"/>
</dbReference>
<keyword evidence="2 6" id="KW-0963">Cytoplasm</keyword>
<keyword evidence="7" id="KW-0689">Ribosomal protein</keyword>
<name>A0A521AP34_9BACT</name>
<dbReference type="SUPFAM" id="SSF53335">
    <property type="entry name" value="S-adenosyl-L-methionine-dependent methyltransferases"/>
    <property type="match status" value="1"/>
</dbReference>
<comment type="catalytic activity">
    <reaction evidence="6">
        <text>L-lysyl-[protein] + 3 S-adenosyl-L-methionine = N(6),N(6),N(6)-trimethyl-L-lysyl-[protein] + 3 S-adenosyl-L-homocysteine + 3 H(+)</text>
        <dbReference type="Rhea" id="RHEA:54192"/>
        <dbReference type="Rhea" id="RHEA-COMP:9752"/>
        <dbReference type="Rhea" id="RHEA-COMP:13826"/>
        <dbReference type="ChEBI" id="CHEBI:15378"/>
        <dbReference type="ChEBI" id="CHEBI:29969"/>
        <dbReference type="ChEBI" id="CHEBI:57856"/>
        <dbReference type="ChEBI" id="CHEBI:59789"/>
        <dbReference type="ChEBI" id="CHEBI:61961"/>
    </reaction>
</comment>
<dbReference type="Proteomes" id="UP000317315">
    <property type="component" value="Unassembled WGS sequence"/>
</dbReference>
<dbReference type="Gene3D" id="3.40.50.150">
    <property type="entry name" value="Vaccinia Virus protein VP39"/>
    <property type="match status" value="1"/>
</dbReference>
<comment type="function">
    <text evidence="6">Methylates ribosomal protein L11.</text>
</comment>
<dbReference type="OrthoDB" id="9785995at2"/>
<keyword evidence="4 6" id="KW-0808">Transferase</keyword>
<feature type="binding site" evidence="6">
    <location>
        <position position="167"/>
    </location>
    <ligand>
        <name>S-adenosyl-L-methionine</name>
        <dbReference type="ChEBI" id="CHEBI:59789"/>
    </ligand>
</feature>
<dbReference type="PANTHER" id="PTHR43648:SF1">
    <property type="entry name" value="ELECTRON TRANSFER FLAVOPROTEIN BETA SUBUNIT LYSINE METHYLTRANSFERASE"/>
    <property type="match status" value="1"/>
</dbReference>
<dbReference type="InterPro" id="IPR029063">
    <property type="entry name" value="SAM-dependent_MTases_sf"/>
</dbReference>
<keyword evidence="8" id="KW-1185">Reference proteome</keyword>
<dbReference type="Pfam" id="PF06325">
    <property type="entry name" value="PrmA"/>
    <property type="match status" value="1"/>
</dbReference>
<feature type="binding site" evidence="6">
    <location>
        <position position="124"/>
    </location>
    <ligand>
        <name>S-adenosyl-L-methionine</name>
        <dbReference type="ChEBI" id="CHEBI:59789"/>
    </ligand>
</feature>
<proteinExistence type="inferred from homology"/>
<dbReference type="EMBL" id="FXTM01000002">
    <property type="protein sequence ID" value="SMO36390.1"/>
    <property type="molecule type" value="Genomic_DNA"/>
</dbReference>
<evidence type="ECO:0000256" key="4">
    <source>
        <dbReference type="ARBA" id="ARBA00022679"/>
    </source>
</evidence>
<keyword evidence="3 6" id="KW-0489">Methyltransferase</keyword>
<evidence type="ECO:0000256" key="5">
    <source>
        <dbReference type="ARBA" id="ARBA00022691"/>
    </source>
</evidence>
<evidence type="ECO:0000313" key="7">
    <source>
        <dbReference type="EMBL" id="SMO36390.1"/>
    </source>
</evidence>
<dbReference type="InterPro" id="IPR050078">
    <property type="entry name" value="Ribosomal_L11_MeTrfase_PrmA"/>
</dbReference>
<dbReference type="AlphaFoldDB" id="A0A521AP34"/>
<dbReference type="InterPro" id="IPR004498">
    <property type="entry name" value="Ribosomal_PrmA_MeTrfase"/>
</dbReference>
<dbReference type="GO" id="GO:0032259">
    <property type="term" value="P:methylation"/>
    <property type="evidence" value="ECO:0007669"/>
    <property type="project" value="UniProtKB-KW"/>
</dbReference>
<comment type="subcellular location">
    <subcellularLocation>
        <location evidence="6">Cytoplasm</location>
    </subcellularLocation>
</comment>
<evidence type="ECO:0000313" key="8">
    <source>
        <dbReference type="Proteomes" id="UP000317315"/>
    </source>
</evidence>
<dbReference type="CDD" id="cd02440">
    <property type="entry name" value="AdoMet_MTases"/>
    <property type="match status" value="1"/>
</dbReference>
<dbReference type="GO" id="GO:0005737">
    <property type="term" value="C:cytoplasm"/>
    <property type="evidence" value="ECO:0007669"/>
    <property type="project" value="UniProtKB-SubCell"/>
</dbReference>
<gene>
    <name evidence="6" type="primary">prmA</name>
    <name evidence="7" type="ORF">SAMN06269117_10256</name>
</gene>
<keyword evidence="7" id="KW-0687">Ribonucleoprotein</keyword>
<evidence type="ECO:0000256" key="1">
    <source>
        <dbReference type="ARBA" id="ARBA00009741"/>
    </source>
</evidence>
<comment type="similarity">
    <text evidence="1 6">Belongs to the methyltransferase superfamily. PrmA family.</text>
</comment>
<keyword evidence="5 6" id="KW-0949">S-adenosyl-L-methionine</keyword>
<evidence type="ECO:0000256" key="6">
    <source>
        <dbReference type="HAMAP-Rule" id="MF_00735"/>
    </source>
</evidence>
<accession>A0A521AP34</accession>
<evidence type="ECO:0000256" key="3">
    <source>
        <dbReference type="ARBA" id="ARBA00022603"/>
    </source>
</evidence>
<sequence>MLRYKEILLKVPRNEFERLSDEVFVLGTLGTEIVSESEEVLFRVYFRQEVEIPDDISKYVIEENFLEDRDWNEEWKKYYKPVQITKGIWIVPSWEKGKFKEPENSVVIYIHPGRGFGTGTHETTQLVIEYMEETLKPGISFLDVGTGSGILSILAKKLGAGRVVACDIQEGIEEEVERNSSLSGISGVEFVQGSIDSVSGKFDVVVANIEKHLLSPLLEEIYKRTKNTAIFSGILKSQAGEFLKEVEGVGFKLESQRSKGEWTAFLCRR</sequence>
<feature type="binding site" evidence="6">
    <location>
        <position position="208"/>
    </location>
    <ligand>
        <name>S-adenosyl-L-methionine</name>
        <dbReference type="ChEBI" id="CHEBI:59789"/>
    </ligand>
</feature>
<dbReference type="RefSeq" id="WP_142933663.1">
    <property type="nucleotide sequence ID" value="NZ_FXTM01000002.1"/>
</dbReference>
<reference evidence="7 8" key="1">
    <citation type="submission" date="2017-05" db="EMBL/GenBank/DDBJ databases">
        <authorList>
            <person name="Varghese N."/>
            <person name="Submissions S."/>
        </authorList>
    </citation>
    <scope>NUCLEOTIDE SEQUENCE [LARGE SCALE GENOMIC DNA]</scope>
    <source>
        <strain evidence="7 8">DSM 16304</strain>
    </source>
</reference>